<organism evidence="2 3">
    <name type="scientific">Sulfurovum indicum</name>
    <dbReference type="NCBI Taxonomy" id="2779528"/>
    <lineage>
        <taxon>Bacteria</taxon>
        <taxon>Pseudomonadati</taxon>
        <taxon>Campylobacterota</taxon>
        <taxon>Epsilonproteobacteria</taxon>
        <taxon>Campylobacterales</taxon>
        <taxon>Sulfurovaceae</taxon>
        <taxon>Sulfurovum</taxon>
    </lineage>
</organism>
<dbReference type="EMBL" id="CP063164">
    <property type="protein sequence ID" value="QOR62310.1"/>
    <property type="molecule type" value="Genomic_DNA"/>
</dbReference>
<feature type="domain" description="YlxR" evidence="1">
    <location>
        <begin position="8"/>
        <end position="65"/>
    </location>
</feature>
<name>A0A7M1S7I3_9BACT</name>
<dbReference type="Gene3D" id="3.30.1230.10">
    <property type="entry name" value="YlxR-like"/>
    <property type="match status" value="1"/>
</dbReference>
<dbReference type="InterPro" id="IPR007393">
    <property type="entry name" value="YlxR_dom"/>
</dbReference>
<proteinExistence type="predicted"/>
<dbReference type="Pfam" id="PF04296">
    <property type="entry name" value="YlxR"/>
    <property type="match status" value="1"/>
</dbReference>
<evidence type="ECO:0000313" key="3">
    <source>
        <dbReference type="Proteomes" id="UP000595074"/>
    </source>
</evidence>
<gene>
    <name evidence="2" type="ORF">IMZ28_02200</name>
</gene>
<dbReference type="KEGG" id="sinu:IMZ28_02200"/>
<dbReference type="AlphaFoldDB" id="A0A7M1S7I3"/>
<keyword evidence="3" id="KW-1185">Reference proteome</keyword>
<dbReference type="Proteomes" id="UP000595074">
    <property type="component" value="Chromosome"/>
</dbReference>
<accession>A0A7M1S7I3</accession>
<dbReference type="SUPFAM" id="SSF64376">
    <property type="entry name" value="YlxR-like"/>
    <property type="match status" value="1"/>
</dbReference>
<evidence type="ECO:0000259" key="1">
    <source>
        <dbReference type="Pfam" id="PF04296"/>
    </source>
</evidence>
<reference evidence="2 3" key="1">
    <citation type="submission" date="2020-10" db="EMBL/GenBank/DDBJ databases">
        <title>The genome of sulfurovum sp.</title>
        <authorList>
            <person name="Xie S."/>
            <person name="Shao Z."/>
            <person name="Jiang L."/>
        </authorList>
    </citation>
    <scope>NUCLEOTIDE SEQUENCE [LARGE SCALE GENOMIC DNA]</scope>
    <source>
        <strain evidence="2 3">ST-419</strain>
    </source>
</reference>
<protein>
    <submittedName>
        <fullName evidence="2">DUF448 domain-containing protein</fullName>
    </submittedName>
</protein>
<evidence type="ECO:0000313" key="2">
    <source>
        <dbReference type="EMBL" id="QOR62310.1"/>
    </source>
</evidence>
<dbReference type="InterPro" id="IPR035931">
    <property type="entry name" value="YlxR-like_sf"/>
</dbReference>
<dbReference type="RefSeq" id="WP_197549013.1">
    <property type="nucleotide sequence ID" value="NZ_CP063164.1"/>
</dbReference>
<sequence>MKKSQPIRMCIACRSRHPQNILIRLKQEGNNIIAYNGVGRSFYLCEICSQNEKKIRGLVKRFKQDEVHFVKLLREMTQTVNSCDTSHLNEGVNK</sequence>